<evidence type="ECO:0000313" key="11">
    <source>
        <dbReference type="Proteomes" id="UP000041254"/>
    </source>
</evidence>
<dbReference type="InParanoid" id="A0A0G4FWP7"/>
<dbReference type="OrthoDB" id="5925at2759"/>
<dbReference type="PANTHER" id="PTHR10266">
    <property type="entry name" value="CYTOCHROME C1"/>
    <property type="match status" value="1"/>
</dbReference>
<dbReference type="STRING" id="1169540.A0A0G4FWP7"/>
<comment type="subcellular location">
    <subcellularLocation>
        <location evidence="1">Membrane</location>
    </subcellularLocation>
</comment>
<dbReference type="InterPro" id="IPR002326">
    <property type="entry name" value="Cyt_c1"/>
</dbReference>
<evidence type="ECO:0000256" key="3">
    <source>
        <dbReference type="ARBA" id="ARBA00022692"/>
    </source>
</evidence>
<dbReference type="Proteomes" id="UP000041254">
    <property type="component" value="Unassembled WGS sequence"/>
</dbReference>
<dbReference type="SUPFAM" id="SSF46626">
    <property type="entry name" value="Cytochrome c"/>
    <property type="match status" value="1"/>
</dbReference>
<evidence type="ECO:0000256" key="1">
    <source>
        <dbReference type="ARBA" id="ARBA00004370"/>
    </source>
</evidence>
<keyword evidence="7" id="KW-0472">Membrane</keyword>
<feature type="binding site" description="covalent" evidence="8">
    <location>
        <position position="201"/>
    </location>
    <ligand>
        <name>heme c</name>
        <dbReference type="ChEBI" id="CHEBI:61717"/>
    </ligand>
</feature>
<reference evidence="10 11" key="1">
    <citation type="submission" date="2014-11" db="EMBL/GenBank/DDBJ databases">
        <authorList>
            <person name="Zhu J."/>
            <person name="Qi W."/>
            <person name="Song R."/>
        </authorList>
    </citation>
    <scope>NUCLEOTIDE SEQUENCE [LARGE SCALE GENOMIC DNA]</scope>
</reference>
<dbReference type="FunFam" id="1.10.760.10:FF:000011">
    <property type="entry name" value="Cytochrome c1, putative"/>
    <property type="match status" value="1"/>
</dbReference>
<keyword evidence="4 8" id="KW-0479">Metal-binding</keyword>
<feature type="domain" description="Cytochrome c" evidence="9">
    <location>
        <begin position="65"/>
        <end position="217"/>
    </location>
</feature>
<dbReference type="Gene3D" id="1.10.760.10">
    <property type="entry name" value="Cytochrome c-like domain"/>
    <property type="match status" value="1"/>
</dbReference>
<evidence type="ECO:0000313" key="10">
    <source>
        <dbReference type="EMBL" id="CEM19644.1"/>
    </source>
</evidence>
<dbReference type="VEuPathDB" id="CryptoDB:Vbra_21749"/>
<dbReference type="GO" id="GO:0005739">
    <property type="term" value="C:mitochondrion"/>
    <property type="evidence" value="ECO:0007669"/>
    <property type="project" value="GOC"/>
</dbReference>
<dbReference type="FunCoup" id="A0A0G4FWP7">
    <property type="interactions" value="267"/>
</dbReference>
<feature type="binding site" description="covalent" evidence="8">
    <location>
        <position position="81"/>
    </location>
    <ligand>
        <name>heme c</name>
        <dbReference type="ChEBI" id="CHEBI:61717"/>
    </ligand>
</feature>
<keyword evidence="2 8" id="KW-0349">Heme</keyword>
<evidence type="ECO:0000256" key="5">
    <source>
        <dbReference type="ARBA" id="ARBA00022989"/>
    </source>
</evidence>
<dbReference type="InterPro" id="IPR009056">
    <property type="entry name" value="Cyt_c-like_dom"/>
</dbReference>
<evidence type="ECO:0000259" key="9">
    <source>
        <dbReference type="PROSITE" id="PS51007"/>
    </source>
</evidence>
<gene>
    <name evidence="10" type="ORF">Vbra_21749</name>
</gene>
<dbReference type="PhylomeDB" id="A0A0G4FWP7"/>
<feature type="binding site" description="covalent" evidence="8">
    <location>
        <position position="78"/>
    </location>
    <ligand>
        <name>heme c</name>
        <dbReference type="ChEBI" id="CHEBI:61717"/>
    </ligand>
</feature>
<dbReference type="GO" id="GO:0009055">
    <property type="term" value="F:electron transfer activity"/>
    <property type="evidence" value="ECO:0007669"/>
    <property type="project" value="InterPro"/>
</dbReference>
<dbReference type="Pfam" id="PF02167">
    <property type="entry name" value="Cytochrom_C1"/>
    <property type="match status" value="1"/>
</dbReference>
<evidence type="ECO:0000256" key="4">
    <source>
        <dbReference type="ARBA" id="ARBA00022723"/>
    </source>
</evidence>
<dbReference type="AlphaFoldDB" id="A0A0G4FWP7"/>
<feature type="binding site" description="covalent" evidence="8">
    <location>
        <position position="82"/>
    </location>
    <ligand>
        <name>heme c</name>
        <dbReference type="ChEBI" id="CHEBI:61717"/>
    </ligand>
</feature>
<keyword evidence="6 8" id="KW-0408">Iron</keyword>
<evidence type="ECO:0000256" key="6">
    <source>
        <dbReference type="ARBA" id="ARBA00023004"/>
    </source>
</evidence>
<dbReference type="OMA" id="WVKKFKW"/>
<protein>
    <recommendedName>
        <fullName evidence="9">Cytochrome c domain-containing protein</fullName>
    </recommendedName>
</protein>
<proteinExistence type="predicted"/>
<dbReference type="EMBL" id="CDMY01000518">
    <property type="protein sequence ID" value="CEM19644.1"/>
    <property type="molecule type" value="Genomic_DNA"/>
</dbReference>
<evidence type="ECO:0000256" key="8">
    <source>
        <dbReference type="PIRSR" id="PIRSR602326-1"/>
    </source>
</evidence>
<dbReference type="GO" id="GO:0020037">
    <property type="term" value="F:heme binding"/>
    <property type="evidence" value="ECO:0007669"/>
    <property type="project" value="InterPro"/>
</dbReference>
<dbReference type="GO" id="GO:0046872">
    <property type="term" value="F:metal ion binding"/>
    <property type="evidence" value="ECO:0007669"/>
    <property type="project" value="UniProtKB-KW"/>
</dbReference>
<sequence length="284" mass="31857">MEFRRRLAQGVGVVAVAGAAGGVLSYGAVRDRERHTARCSDRGYPPRPPFYPFWFKWMLHGHDIPSVRRGFEVYQKVCANCHSMVELSFRHLINEVYPEKRVKQIAAQYDVFDGPNQEGEIFVRPGIWTDSFPRPYPNDDAARYANGGALPPDLSGIVAGMHGNADYIFSLLTGYRDPPEGMPMNPGQYYNTYTEGGIIAMPPPLSDGIIEYEDGTPATVSQMAKDVAQFLTWATEPATDERKLIGIKAASAAFIGGLFSYTYCRMIYIQYRTRRIDFVKPVFT</sequence>
<dbReference type="GO" id="GO:0006122">
    <property type="term" value="P:mitochondrial electron transport, ubiquinol to cytochrome c"/>
    <property type="evidence" value="ECO:0007669"/>
    <property type="project" value="TreeGrafter"/>
</dbReference>
<evidence type="ECO:0000256" key="7">
    <source>
        <dbReference type="ARBA" id="ARBA00023136"/>
    </source>
</evidence>
<dbReference type="InterPro" id="IPR036909">
    <property type="entry name" value="Cyt_c-like_dom_sf"/>
</dbReference>
<name>A0A0G4FWP7_VITBC</name>
<keyword evidence="3" id="KW-0812">Transmembrane</keyword>
<dbReference type="PANTHER" id="PTHR10266:SF3">
    <property type="entry name" value="CYTOCHROME C1, HEME PROTEIN, MITOCHONDRIAL"/>
    <property type="match status" value="1"/>
</dbReference>
<organism evidence="10 11">
    <name type="scientific">Vitrella brassicaformis (strain CCMP3155)</name>
    <dbReference type="NCBI Taxonomy" id="1169540"/>
    <lineage>
        <taxon>Eukaryota</taxon>
        <taxon>Sar</taxon>
        <taxon>Alveolata</taxon>
        <taxon>Colpodellida</taxon>
        <taxon>Vitrellaceae</taxon>
        <taxon>Vitrella</taxon>
    </lineage>
</organism>
<evidence type="ECO:0000256" key="2">
    <source>
        <dbReference type="ARBA" id="ARBA00022617"/>
    </source>
</evidence>
<comment type="cofactor">
    <cofactor evidence="8">
        <name>heme c</name>
        <dbReference type="ChEBI" id="CHEBI:61717"/>
    </cofactor>
    <text evidence="8">Binds 1 heme c group covalently per subunit.</text>
</comment>
<dbReference type="PRINTS" id="PR00603">
    <property type="entry name" value="CYTOCHROMEC1"/>
</dbReference>
<keyword evidence="5" id="KW-1133">Transmembrane helix</keyword>
<dbReference type="PROSITE" id="PS51007">
    <property type="entry name" value="CYTC"/>
    <property type="match status" value="1"/>
</dbReference>
<accession>A0A0G4FWP7</accession>
<dbReference type="GO" id="GO:0016020">
    <property type="term" value="C:membrane"/>
    <property type="evidence" value="ECO:0007669"/>
    <property type="project" value="UniProtKB-SubCell"/>
</dbReference>
<keyword evidence="11" id="KW-1185">Reference proteome</keyword>